<keyword evidence="2" id="KW-0812">Transmembrane</keyword>
<reference evidence="3" key="1">
    <citation type="submission" date="2020-01" db="EMBL/GenBank/DDBJ databases">
        <authorList>
            <person name="Yang Y."/>
            <person name="Kwon Y.M."/>
        </authorList>
    </citation>
    <scope>NUCLEOTIDE SEQUENCE</scope>
    <source>
        <strain evidence="3">PG104</strain>
    </source>
</reference>
<keyword evidence="2" id="KW-0472">Membrane</keyword>
<evidence type="ECO:0000313" key="3">
    <source>
        <dbReference type="EMBL" id="QUS35638.1"/>
    </source>
</evidence>
<dbReference type="AlphaFoldDB" id="A0A8J8SKR3"/>
<protein>
    <recommendedName>
        <fullName evidence="5">DUF3618 domain-containing protein</fullName>
    </recommendedName>
</protein>
<evidence type="ECO:0000256" key="1">
    <source>
        <dbReference type="SAM" id="MobiDB-lite"/>
    </source>
</evidence>
<evidence type="ECO:0008006" key="5">
    <source>
        <dbReference type="Google" id="ProtNLM"/>
    </source>
</evidence>
<evidence type="ECO:0000256" key="2">
    <source>
        <dbReference type="SAM" id="Phobius"/>
    </source>
</evidence>
<evidence type="ECO:0000313" key="4">
    <source>
        <dbReference type="Proteomes" id="UP000679284"/>
    </source>
</evidence>
<gene>
    <name evidence="3" type="ORF">GR316_04750</name>
</gene>
<feature type="region of interest" description="Disordered" evidence="1">
    <location>
        <begin position="87"/>
        <end position="114"/>
    </location>
</feature>
<dbReference type="KEGG" id="fap:GR316_04750"/>
<accession>A0A8J8SKR3</accession>
<sequence length="246" mass="26146">MTQSPETIEVEVETNRSNVEGTLNALREKASLHGILNDATRYVGLEDPRGSLEAAGRQVRSNPVAFGLIGLGLVALAGGVATRRAAPNYVPTMPSKPSFSKSYGSSASSERLDGYRRQASERLDGARRQASDLSDKALAQAESHPVLFGAVALAAGALLGAALPRTRSEDRVLGPHHDRLYDQAVETAEDLKDRATAAAQAGLDAAKSKAYEEDLIPEEPLVDKVQSVAESAATAAQERFKDPDRI</sequence>
<name>A0A8J8SKR3_9RHOB</name>
<dbReference type="Proteomes" id="UP000679284">
    <property type="component" value="Chromosome"/>
</dbReference>
<feature type="transmembrane region" description="Helical" evidence="2">
    <location>
        <begin position="64"/>
        <end position="86"/>
    </location>
</feature>
<dbReference type="EMBL" id="CP047289">
    <property type="protein sequence ID" value="QUS35638.1"/>
    <property type="molecule type" value="Genomic_DNA"/>
</dbReference>
<keyword evidence="4" id="KW-1185">Reference proteome</keyword>
<feature type="compositionally biased region" description="Low complexity" evidence="1">
    <location>
        <begin position="95"/>
        <end position="109"/>
    </location>
</feature>
<feature type="transmembrane region" description="Helical" evidence="2">
    <location>
        <begin position="146"/>
        <end position="163"/>
    </location>
</feature>
<proteinExistence type="predicted"/>
<dbReference type="RefSeq" id="WP_211784885.1">
    <property type="nucleotide sequence ID" value="NZ_CP047289.1"/>
</dbReference>
<keyword evidence="2" id="KW-1133">Transmembrane helix</keyword>
<organism evidence="3 4">
    <name type="scientific">Falsirhodobacter algicola</name>
    <dbReference type="NCBI Taxonomy" id="2692330"/>
    <lineage>
        <taxon>Bacteria</taxon>
        <taxon>Pseudomonadati</taxon>
        <taxon>Pseudomonadota</taxon>
        <taxon>Alphaproteobacteria</taxon>
        <taxon>Rhodobacterales</taxon>
        <taxon>Paracoccaceae</taxon>
        <taxon>Falsirhodobacter</taxon>
    </lineage>
</organism>